<keyword evidence="6" id="KW-0822">Tryptophan biosynthesis</keyword>
<evidence type="ECO:0000256" key="3">
    <source>
        <dbReference type="ARBA" id="ARBA00012572"/>
    </source>
</evidence>
<accession>A0ABP0EI90</accession>
<evidence type="ECO:0000256" key="8">
    <source>
        <dbReference type="ARBA" id="ARBA00023235"/>
    </source>
</evidence>
<dbReference type="Gene3D" id="3.20.20.70">
    <property type="entry name" value="Aldolase class I"/>
    <property type="match status" value="1"/>
</dbReference>
<sequence>MALVKICGLKTTEAASVAIENGTDLLGMILVPNRQRTVDLEEAKRITSLARNARQSKNRTHQTINSLLKELYSREYSTVDDFQITAAGLVAANGPFAVGVFRNQSVEQVYEMAQQLELDFIQLHGSEDKLGYAQPNKDLKYGIIPRFVIPTDNAEMTKVFSQRNVATGIILSLLDSEAGGEGKTIDWSAVGDLTEGRYLLAGGLTPENVQEALLVKNVIGVDVSGGVETSGVKDLTKVAQFIQNARK</sequence>
<comment type="pathway">
    <text evidence="1">Amino-acid biosynthesis; L-tryptophan biosynthesis; L-tryptophan from chorismate: step 3/5.</text>
</comment>
<keyword evidence="11" id="KW-1185">Reference proteome</keyword>
<keyword evidence="7" id="KW-0057">Aromatic amino acid biosynthesis</keyword>
<evidence type="ECO:0000256" key="7">
    <source>
        <dbReference type="ARBA" id="ARBA00023141"/>
    </source>
</evidence>
<evidence type="ECO:0000256" key="1">
    <source>
        <dbReference type="ARBA" id="ARBA00004664"/>
    </source>
</evidence>
<evidence type="ECO:0000256" key="2">
    <source>
        <dbReference type="ARBA" id="ARBA00007571"/>
    </source>
</evidence>
<proteinExistence type="inferred from homology"/>
<keyword evidence="5" id="KW-0028">Amino-acid biosynthesis</keyword>
<dbReference type="Pfam" id="PF00697">
    <property type="entry name" value="PRAI"/>
    <property type="match status" value="1"/>
</dbReference>
<protein>
    <recommendedName>
        <fullName evidence="4">N-(5'-phosphoribosyl)anthranilate isomerase</fullName>
        <ecNumber evidence="3">5.3.1.24</ecNumber>
    </recommendedName>
</protein>
<dbReference type="InterPro" id="IPR044643">
    <property type="entry name" value="TrpF_fam"/>
</dbReference>
<dbReference type="HAMAP" id="MF_00135">
    <property type="entry name" value="PRAI"/>
    <property type="match status" value="1"/>
</dbReference>
<dbReference type="InterPro" id="IPR013785">
    <property type="entry name" value="Aldolase_TIM"/>
</dbReference>
<dbReference type="SUPFAM" id="SSF51366">
    <property type="entry name" value="Ribulose-phoshate binding barrel"/>
    <property type="match status" value="1"/>
</dbReference>
<gene>
    <name evidence="10" type="ORF">CAAN4_G01156</name>
</gene>
<dbReference type="PANTHER" id="PTHR42894:SF1">
    <property type="entry name" value="N-(5'-PHOSPHORIBOSYL)ANTHRANILATE ISOMERASE"/>
    <property type="match status" value="1"/>
</dbReference>
<dbReference type="CDD" id="cd00405">
    <property type="entry name" value="PRAI"/>
    <property type="match status" value="1"/>
</dbReference>
<comment type="similarity">
    <text evidence="2">Belongs to the TrpF family.</text>
</comment>
<dbReference type="EC" id="5.3.1.24" evidence="3"/>
<dbReference type="EMBL" id="OZ004259">
    <property type="protein sequence ID" value="CAK7915850.1"/>
    <property type="molecule type" value="Genomic_DNA"/>
</dbReference>
<dbReference type="InterPro" id="IPR001240">
    <property type="entry name" value="PRAI_dom"/>
</dbReference>
<evidence type="ECO:0000256" key="6">
    <source>
        <dbReference type="ARBA" id="ARBA00022822"/>
    </source>
</evidence>
<dbReference type="PANTHER" id="PTHR42894">
    <property type="entry name" value="N-(5'-PHOSPHORIBOSYL)ANTHRANILATE ISOMERASE"/>
    <property type="match status" value="1"/>
</dbReference>
<reference evidence="10 11" key="1">
    <citation type="submission" date="2024-01" db="EMBL/GenBank/DDBJ databases">
        <authorList>
            <consortium name="Genoscope - CEA"/>
            <person name="William W."/>
        </authorList>
    </citation>
    <scope>NUCLEOTIDE SEQUENCE [LARGE SCALE GENOMIC DNA]</scope>
    <source>
        <strain evidence="10 11">29B2s-10</strain>
    </source>
</reference>
<name>A0ABP0EI90_9ASCO</name>
<evidence type="ECO:0000259" key="9">
    <source>
        <dbReference type="Pfam" id="PF00697"/>
    </source>
</evidence>
<dbReference type="Proteomes" id="UP001497600">
    <property type="component" value="Chromosome G"/>
</dbReference>
<evidence type="ECO:0000313" key="10">
    <source>
        <dbReference type="EMBL" id="CAK7915850.1"/>
    </source>
</evidence>
<evidence type="ECO:0000256" key="5">
    <source>
        <dbReference type="ARBA" id="ARBA00022605"/>
    </source>
</evidence>
<evidence type="ECO:0000256" key="4">
    <source>
        <dbReference type="ARBA" id="ARBA00022272"/>
    </source>
</evidence>
<dbReference type="InterPro" id="IPR011060">
    <property type="entry name" value="RibuloseP-bd_barrel"/>
</dbReference>
<keyword evidence="8" id="KW-0413">Isomerase</keyword>
<evidence type="ECO:0000313" key="11">
    <source>
        <dbReference type="Proteomes" id="UP001497600"/>
    </source>
</evidence>
<feature type="domain" description="N-(5'phosphoribosyl) anthranilate isomerase (PRAI)" evidence="9">
    <location>
        <begin position="87"/>
        <end position="244"/>
    </location>
</feature>
<organism evidence="10 11">
    <name type="scientific">[Candida] anglica</name>
    <dbReference type="NCBI Taxonomy" id="148631"/>
    <lineage>
        <taxon>Eukaryota</taxon>
        <taxon>Fungi</taxon>
        <taxon>Dikarya</taxon>
        <taxon>Ascomycota</taxon>
        <taxon>Saccharomycotina</taxon>
        <taxon>Pichiomycetes</taxon>
        <taxon>Debaryomycetaceae</taxon>
        <taxon>Kurtzmaniella</taxon>
    </lineage>
</organism>